<feature type="compositionally biased region" description="Basic and acidic residues" evidence="1">
    <location>
        <begin position="1"/>
        <end position="25"/>
    </location>
</feature>
<dbReference type="AlphaFoldDB" id="A0AAN8S5L7"/>
<reference evidence="2 3" key="1">
    <citation type="submission" date="2023-10" db="EMBL/GenBank/DDBJ databases">
        <title>Genomes of two closely related lineages of the louse Polyplax serrata with different host specificities.</title>
        <authorList>
            <person name="Martinu J."/>
            <person name="Tarabai H."/>
            <person name="Stefka J."/>
            <person name="Hypsa V."/>
        </authorList>
    </citation>
    <scope>NUCLEOTIDE SEQUENCE [LARGE SCALE GENOMIC DNA]</scope>
    <source>
        <strain evidence="2">HR10_N</strain>
    </source>
</reference>
<evidence type="ECO:0000313" key="2">
    <source>
        <dbReference type="EMBL" id="KAK6629737.1"/>
    </source>
</evidence>
<feature type="compositionally biased region" description="Basic residues" evidence="1">
    <location>
        <begin position="26"/>
        <end position="37"/>
    </location>
</feature>
<comment type="caution">
    <text evidence="2">The sequence shown here is derived from an EMBL/GenBank/DDBJ whole genome shotgun (WGS) entry which is preliminary data.</text>
</comment>
<feature type="region of interest" description="Disordered" evidence="1">
    <location>
        <begin position="1"/>
        <end position="38"/>
    </location>
</feature>
<dbReference type="EMBL" id="JAWJWE010000036">
    <property type="protein sequence ID" value="KAK6629737.1"/>
    <property type="molecule type" value="Genomic_DNA"/>
</dbReference>
<organism evidence="2 3">
    <name type="scientific">Polyplax serrata</name>
    <name type="common">Common mouse louse</name>
    <dbReference type="NCBI Taxonomy" id="468196"/>
    <lineage>
        <taxon>Eukaryota</taxon>
        <taxon>Metazoa</taxon>
        <taxon>Ecdysozoa</taxon>
        <taxon>Arthropoda</taxon>
        <taxon>Hexapoda</taxon>
        <taxon>Insecta</taxon>
        <taxon>Pterygota</taxon>
        <taxon>Neoptera</taxon>
        <taxon>Paraneoptera</taxon>
        <taxon>Psocodea</taxon>
        <taxon>Troctomorpha</taxon>
        <taxon>Phthiraptera</taxon>
        <taxon>Anoplura</taxon>
        <taxon>Polyplacidae</taxon>
        <taxon>Polyplax</taxon>
    </lineage>
</organism>
<protein>
    <submittedName>
        <fullName evidence="2">Uncharacterized protein</fullName>
    </submittedName>
</protein>
<dbReference type="Proteomes" id="UP001372834">
    <property type="component" value="Unassembled WGS sequence"/>
</dbReference>
<sequence>MSIRTSTDKQINRLEKSFEKMDDGQRKKKKRQKKMKEKLKTIRAPMSFGFPVMSNEIRMKPETLSPTLTHLV</sequence>
<evidence type="ECO:0000313" key="3">
    <source>
        <dbReference type="Proteomes" id="UP001372834"/>
    </source>
</evidence>
<accession>A0AAN8S5L7</accession>
<gene>
    <name evidence="2" type="ORF">RUM43_003555</name>
</gene>
<evidence type="ECO:0000256" key="1">
    <source>
        <dbReference type="SAM" id="MobiDB-lite"/>
    </source>
</evidence>
<name>A0AAN8S5L7_POLSC</name>
<proteinExistence type="predicted"/>